<organism evidence="2 3">
    <name type="scientific">Caenorhabditis auriculariae</name>
    <dbReference type="NCBI Taxonomy" id="2777116"/>
    <lineage>
        <taxon>Eukaryota</taxon>
        <taxon>Metazoa</taxon>
        <taxon>Ecdysozoa</taxon>
        <taxon>Nematoda</taxon>
        <taxon>Chromadorea</taxon>
        <taxon>Rhabditida</taxon>
        <taxon>Rhabditina</taxon>
        <taxon>Rhabditomorpha</taxon>
        <taxon>Rhabditoidea</taxon>
        <taxon>Rhabditidae</taxon>
        <taxon>Peloderinae</taxon>
        <taxon>Caenorhabditis</taxon>
    </lineage>
</organism>
<keyword evidence="3" id="KW-1185">Reference proteome</keyword>
<comment type="caution">
    <text evidence="2">The sequence shown here is derived from an EMBL/GenBank/DDBJ whole genome shotgun (WGS) entry which is preliminary data.</text>
</comment>
<keyword evidence="1" id="KW-0472">Membrane</keyword>
<accession>A0A8S1GR30</accession>
<feature type="transmembrane region" description="Helical" evidence="1">
    <location>
        <begin position="12"/>
        <end position="30"/>
    </location>
</feature>
<protein>
    <submittedName>
        <fullName evidence="2">Uncharacterized protein</fullName>
    </submittedName>
</protein>
<reference evidence="2" key="1">
    <citation type="submission" date="2020-10" db="EMBL/GenBank/DDBJ databases">
        <authorList>
            <person name="Kikuchi T."/>
        </authorList>
    </citation>
    <scope>NUCLEOTIDE SEQUENCE</scope>
    <source>
        <strain evidence="2">NKZ352</strain>
    </source>
</reference>
<name>A0A8S1GR30_9PELO</name>
<feature type="transmembrane region" description="Helical" evidence="1">
    <location>
        <begin position="98"/>
        <end position="118"/>
    </location>
</feature>
<evidence type="ECO:0000313" key="2">
    <source>
        <dbReference type="EMBL" id="CAD6185411.1"/>
    </source>
</evidence>
<keyword evidence="1" id="KW-1133">Transmembrane helix</keyword>
<proteinExistence type="predicted"/>
<evidence type="ECO:0000256" key="1">
    <source>
        <dbReference type="SAM" id="Phobius"/>
    </source>
</evidence>
<evidence type="ECO:0000313" key="3">
    <source>
        <dbReference type="Proteomes" id="UP000835052"/>
    </source>
</evidence>
<keyword evidence="1" id="KW-0812">Transmembrane</keyword>
<sequence>MAGPKSQGCTKYVCVIVLLAISLFMVPFAFTNSAWTVIEYNYGEFQRGIRPWDCYAHKDIDEGEAKCLEWGSVDRAKKFPPPFEKVLPSSSLSRALNWLPRIIIILLILVFLIEFYHCCCTESNTKNDELCILVEFGINCVLGFLWLFTLFYKGITAYTTVIIEPFPPGAQQRLGTGWFLFLLSFIFFAISALIMLHEVPALLKKRGHQRVPTGHHEMSRRTIPSNVAQHYLNEPISSH</sequence>
<feature type="transmembrane region" description="Helical" evidence="1">
    <location>
        <begin position="130"/>
        <end position="155"/>
    </location>
</feature>
<dbReference type="AlphaFoldDB" id="A0A8S1GR30"/>
<feature type="transmembrane region" description="Helical" evidence="1">
    <location>
        <begin position="175"/>
        <end position="196"/>
    </location>
</feature>
<gene>
    <name evidence="2" type="ORF">CAUJ_LOCUS1330</name>
</gene>
<dbReference type="Proteomes" id="UP000835052">
    <property type="component" value="Unassembled WGS sequence"/>
</dbReference>
<dbReference type="EMBL" id="CAJGYM010000002">
    <property type="protein sequence ID" value="CAD6185411.1"/>
    <property type="molecule type" value="Genomic_DNA"/>
</dbReference>